<evidence type="ECO:0000256" key="2">
    <source>
        <dbReference type="ARBA" id="ARBA00022857"/>
    </source>
</evidence>
<accession>A0A9W9H4M6</accession>
<reference evidence="4" key="1">
    <citation type="submission" date="2022-11" db="EMBL/GenBank/DDBJ databases">
        <authorList>
            <person name="Petersen C."/>
        </authorList>
    </citation>
    <scope>NUCLEOTIDE SEQUENCE</scope>
    <source>
        <strain evidence="4">IBT 22155</strain>
    </source>
</reference>
<evidence type="ECO:0000313" key="5">
    <source>
        <dbReference type="Proteomes" id="UP001149079"/>
    </source>
</evidence>
<evidence type="ECO:0000256" key="1">
    <source>
        <dbReference type="ARBA" id="ARBA00006484"/>
    </source>
</evidence>
<gene>
    <name evidence="4" type="ORF">N7515_003189</name>
</gene>
<name>A0A9W9H4M6_9EURO</name>
<keyword evidence="5" id="KW-1185">Reference proteome</keyword>
<evidence type="ECO:0000256" key="3">
    <source>
        <dbReference type="ARBA" id="ARBA00023002"/>
    </source>
</evidence>
<dbReference type="Proteomes" id="UP001149079">
    <property type="component" value="Unassembled WGS sequence"/>
</dbReference>
<protein>
    <recommendedName>
        <fullName evidence="6">NAD(P)-binding protein</fullName>
    </recommendedName>
</protein>
<dbReference type="GeneID" id="81403103"/>
<dbReference type="InterPro" id="IPR036291">
    <property type="entry name" value="NAD(P)-bd_dom_sf"/>
</dbReference>
<dbReference type="GO" id="GO:0016491">
    <property type="term" value="F:oxidoreductase activity"/>
    <property type="evidence" value="ECO:0007669"/>
    <property type="project" value="UniProtKB-KW"/>
</dbReference>
<sequence length="339" mass="37109">MSLLSSITDFLQALRGTNPTPLPDPSPPPTLTNKWIIITGSNNGVGLEACKLFAKWGANLLLACREQPPSWELTPASAVETCKDLAVAHGHTSTIEAWPLDLADFGSVEAFAKRWLLSGRVLDVLVNNAGIAADQGEETGDGFRVIYQVNFLSQTLLTLHLLPSLSRANNPRILCTTSCSHHFGIFDLDTLEPKQKQQQQRKGTNDYGNSKLFLQMWVAELQRRLDNHLEYNHITINGLHPGFVETGIWEGLRSVGKMSAGVAGLVRWFSVTARQGGLAVAVVAVGLEGKEGGGKYFNRVWEARAKFWSQDLEARGRLWGKVDEVLDLREKGLLGGLGG</sequence>
<keyword evidence="3" id="KW-0560">Oxidoreductase</keyword>
<proteinExistence type="inferred from homology"/>
<dbReference type="InterPro" id="IPR002347">
    <property type="entry name" value="SDR_fam"/>
</dbReference>
<dbReference type="PANTHER" id="PTHR24320:SF152">
    <property type="entry name" value="SHORT-CHAIN DEHYDROGENASE_REDUCTASE FAMILY PROTEIN"/>
    <property type="match status" value="1"/>
</dbReference>
<organism evidence="4 5">
    <name type="scientific">Penicillium bovifimosum</name>
    <dbReference type="NCBI Taxonomy" id="126998"/>
    <lineage>
        <taxon>Eukaryota</taxon>
        <taxon>Fungi</taxon>
        <taxon>Dikarya</taxon>
        <taxon>Ascomycota</taxon>
        <taxon>Pezizomycotina</taxon>
        <taxon>Eurotiomycetes</taxon>
        <taxon>Eurotiomycetidae</taxon>
        <taxon>Eurotiales</taxon>
        <taxon>Aspergillaceae</taxon>
        <taxon>Penicillium</taxon>
    </lineage>
</organism>
<dbReference type="PROSITE" id="PS00061">
    <property type="entry name" value="ADH_SHORT"/>
    <property type="match status" value="1"/>
</dbReference>
<dbReference type="Gene3D" id="3.40.50.720">
    <property type="entry name" value="NAD(P)-binding Rossmann-like Domain"/>
    <property type="match status" value="1"/>
</dbReference>
<dbReference type="Pfam" id="PF00106">
    <property type="entry name" value="adh_short"/>
    <property type="match status" value="1"/>
</dbReference>
<dbReference type="SUPFAM" id="SSF51735">
    <property type="entry name" value="NAD(P)-binding Rossmann-fold domains"/>
    <property type="match status" value="1"/>
</dbReference>
<comment type="similarity">
    <text evidence="1">Belongs to the short-chain dehydrogenases/reductases (SDR) family.</text>
</comment>
<dbReference type="RefSeq" id="XP_056522990.1">
    <property type="nucleotide sequence ID" value="XM_056663933.1"/>
</dbReference>
<reference evidence="4" key="2">
    <citation type="journal article" date="2023" name="IMA Fungus">
        <title>Comparative genomic study of the Penicillium genus elucidates a diverse pangenome and 15 lateral gene transfer events.</title>
        <authorList>
            <person name="Petersen C."/>
            <person name="Sorensen T."/>
            <person name="Nielsen M.R."/>
            <person name="Sondergaard T.E."/>
            <person name="Sorensen J.L."/>
            <person name="Fitzpatrick D.A."/>
            <person name="Frisvad J.C."/>
            <person name="Nielsen K.L."/>
        </authorList>
    </citation>
    <scope>NUCLEOTIDE SEQUENCE</scope>
    <source>
        <strain evidence="4">IBT 22155</strain>
    </source>
</reference>
<dbReference type="AlphaFoldDB" id="A0A9W9H4M6"/>
<dbReference type="PANTHER" id="PTHR24320">
    <property type="entry name" value="RETINOL DEHYDROGENASE"/>
    <property type="match status" value="1"/>
</dbReference>
<evidence type="ECO:0000313" key="4">
    <source>
        <dbReference type="EMBL" id="KAJ5138341.1"/>
    </source>
</evidence>
<dbReference type="EMBL" id="JAPQKL010000003">
    <property type="protein sequence ID" value="KAJ5138341.1"/>
    <property type="molecule type" value="Genomic_DNA"/>
</dbReference>
<evidence type="ECO:0008006" key="6">
    <source>
        <dbReference type="Google" id="ProtNLM"/>
    </source>
</evidence>
<dbReference type="PRINTS" id="PR00081">
    <property type="entry name" value="GDHRDH"/>
</dbReference>
<dbReference type="InterPro" id="IPR020904">
    <property type="entry name" value="Sc_DH/Rdtase_CS"/>
</dbReference>
<dbReference type="OrthoDB" id="542013at2759"/>
<keyword evidence="2" id="KW-0521">NADP</keyword>
<comment type="caution">
    <text evidence="4">The sequence shown here is derived from an EMBL/GenBank/DDBJ whole genome shotgun (WGS) entry which is preliminary data.</text>
</comment>